<feature type="compositionally biased region" description="Basic and acidic residues" evidence="4">
    <location>
        <begin position="237"/>
        <end position="248"/>
    </location>
</feature>
<dbReference type="GO" id="GO:0003723">
    <property type="term" value="F:RNA binding"/>
    <property type="evidence" value="ECO:0007669"/>
    <property type="project" value="UniProtKB-UniRule"/>
</dbReference>
<keyword evidence="1" id="KW-0106">Calcium</keyword>
<dbReference type="PROSITE" id="PS00018">
    <property type="entry name" value="EF_HAND_1"/>
    <property type="match status" value="1"/>
</dbReference>
<organism evidence="7">
    <name type="scientific">Cladocopium goreaui</name>
    <dbReference type="NCBI Taxonomy" id="2562237"/>
    <lineage>
        <taxon>Eukaryota</taxon>
        <taxon>Sar</taxon>
        <taxon>Alveolata</taxon>
        <taxon>Dinophyceae</taxon>
        <taxon>Suessiales</taxon>
        <taxon>Symbiodiniaceae</taxon>
        <taxon>Cladocopium</taxon>
    </lineage>
</organism>
<name>A0A9P1FV32_9DINO</name>
<dbReference type="InterPro" id="IPR035979">
    <property type="entry name" value="RBD_domain_sf"/>
</dbReference>
<evidence type="ECO:0000313" key="7">
    <source>
        <dbReference type="EMBL" id="CAI3989538.1"/>
    </source>
</evidence>
<dbReference type="AlphaFoldDB" id="A0A9P1FV32"/>
<evidence type="ECO:0000313" key="10">
    <source>
        <dbReference type="Proteomes" id="UP001152797"/>
    </source>
</evidence>
<keyword evidence="10" id="KW-1185">Reference proteome</keyword>
<evidence type="ECO:0000256" key="3">
    <source>
        <dbReference type="PROSITE-ProRule" id="PRU00176"/>
    </source>
</evidence>
<reference evidence="7" key="1">
    <citation type="submission" date="2022-10" db="EMBL/GenBank/DDBJ databases">
        <authorList>
            <person name="Chen Y."/>
            <person name="Dougan E. K."/>
            <person name="Chan C."/>
            <person name="Rhodes N."/>
            <person name="Thang M."/>
        </authorList>
    </citation>
    <scope>NUCLEOTIDE SEQUENCE</scope>
</reference>
<dbReference type="InterPro" id="IPR000504">
    <property type="entry name" value="RRM_dom"/>
</dbReference>
<keyword evidence="2 3" id="KW-0694">RNA-binding</keyword>
<dbReference type="EMBL" id="CAMXCT010001380">
    <property type="protein sequence ID" value="CAI3989538.1"/>
    <property type="molecule type" value="Genomic_DNA"/>
</dbReference>
<evidence type="ECO:0000256" key="2">
    <source>
        <dbReference type="ARBA" id="ARBA00022884"/>
    </source>
</evidence>
<dbReference type="SUPFAM" id="SSF47473">
    <property type="entry name" value="EF-hand"/>
    <property type="match status" value="1"/>
</dbReference>
<dbReference type="InterPro" id="IPR018247">
    <property type="entry name" value="EF_Hand_1_Ca_BS"/>
</dbReference>
<evidence type="ECO:0000313" key="9">
    <source>
        <dbReference type="EMBL" id="CAL4776850.1"/>
    </source>
</evidence>
<dbReference type="Gene3D" id="3.30.70.330">
    <property type="match status" value="1"/>
</dbReference>
<evidence type="ECO:0000313" key="8">
    <source>
        <dbReference type="EMBL" id="CAL1142913.1"/>
    </source>
</evidence>
<dbReference type="SMART" id="SM00360">
    <property type="entry name" value="RRM"/>
    <property type="match status" value="1"/>
</dbReference>
<dbReference type="Proteomes" id="UP001152797">
    <property type="component" value="Unassembled WGS sequence"/>
</dbReference>
<dbReference type="CDD" id="cd00590">
    <property type="entry name" value="RRM_SF"/>
    <property type="match status" value="1"/>
</dbReference>
<dbReference type="InterPro" id="IPR052462">
    <property type="entry name" value="SLIRP/GR-RBP-like"/>
</dbReference>
<feature type="domain" description="RRM" evidence="5">
    <location>
        <begin position="132"/>
        <end position="212"/>
    </location>
</feature>
<evidence type="ECO:0000259" key="5">
    <source>
        <dbReference type="PROSITE" id="PS50102"/>
    </source>
</evidence>
<dbReference type="PROSITE" id="PS50102">
    <property type="entry name" value="RRM"/>
    <property type="match status" value="1"/>
</dbReference>
<evidence type="ECO:0000256" key="4">
    <source>
        <dbReference type="SAM" id="MobiDB-lite"/>
    </source>
</evidence>
<proteinExistence type="predicted"/>
<dbReference type="InterPro" id="IPR012677">
    <property type="entry name" value="Nucleotide-bd_a/b_plait_sf"/>
</dbReference>
<accession>A0A9P1FV32</accession>
<comment type="caution">
    <text evidence="7">The sequence shown here is derived from an EMBL/GenBank/DDBJ whole genome shotgun (WGS) entry which is preliminary data.</text>
</comment>
<evidence type="ECO:0000256" key="1">
    <source>
        <dbReference type="ARBA" id="ARBA00022837"/>
    </source>
</evidence>
<dbReference type="InterPro" id="IPR002048">
    <property type="entry name" value="EF_hand_dom"/>
</dbReference>
<dbReference type="OrthoDB" id="272703at2759"/>
<dbReference type="SUPFAM" id="SSF54928">
    <property type="entry name" value="RNA-binding domain, RBD"/>
    <property type="match status" value="1"/>
</dbReference>
<dbReference type="Pfam" id="PF00076">
    <property type="entry name" value="RRM_1"/>
    <property type="match status" value="1"/>
</dbReference>
<dbReference type="PANTHER" id="PTHR48027">
    <property type="entry name" value="HETEROGENEOUS NUCLEAR RIBONUCLEOPROTEIN 87F-RELATED"/>
    <property type="match status" value="1"/>
</dbReference>
<dbReference type="EMBL" id="CAMXCT020001380">
    <property type="protein sequence ID" value="CAL1142913.1"/>
    <property type="molecule type" value="Genomic_DNA"/>
</dbReference>
<evidence type="ECO:0000259" key="6">
    <source>
        <dbReference type="PROSITE" id="PS50222"/>
    </source>
</evidence>
<feature type="domain" description="EF-hand" evidence="6">
    <location>
        <begin position="10"/>
        <end position="45"/>
    </location>
</feature>
<reference evidence="8" key="2">
    <citation type="submission" date="2024-04" db="EMBL/GenBank/DDBJ databases">
        <authorList>
            <person name="Chen Y."/>
            <person name="Shah S."/>
            <person name="Dougan E. K."/>
            <person name="Thang M."/>
            <person name="Chan C."/>
        </authorList>
    </citation>
    <scope>NUCLEOTIDE SEQUENCE [LARGE SCALE GENOMIC DNA]</scope>
</reference>
<feature type="region of interest" description="Disordered" evidence="4">
    <location>
        <begin position="233"/>
        <end position="262"/>
    </location>
</feature>
<sequence>MTGSLETLPSREELKERLFDVIDKDGDDLLNKGEMRELAKLVGFDGGDDEWSQEYLKLCEEVGAAPAKGIPKVVVLELLDDRSETGCFCTEEDLQILLRGLEKREVKAVSSSRVEKKSKQVTARRREGRAGDDVFFSGVPIWTTEDAIRSFFQHAGEVLAIRLFRHKDGTSQGMGYVTFGSTKQASRAVASLNQEEMVGYPGYPIQVQAFDHQEEKQKALPARQENRRYVEPPRVARARETREAREAQKTGATGGRRAPAPLPVHRTAQRSSYEGWYGGEDQNNCYDEWEGAGYSKETYNGYPRAYDSGYEGAYDYDGYDTYDGYEGYGRDDTRKVEERVSGVNIRW</sequence>
<protein>
    <submittedName>
        <fullName evidence="9">Nucleolin 1 (Protein NUCLEOLIN LIKE 1)</fullName>
    </submittedName>
</protein>
<dbReference type="EMBL" id="CAMXCT030001380">
    <property type="protein sequence ID" value="CAL4776850.1"/>
    <property type="molecule type" value="Genomic_DNA"/>
</dbReference>
<dbReference type="InterPro" id="IPR011992">
    <property type="entry name" value="EF-hand-dom_pair"/>
</dbReference>
<gene>
    <name evidence="7" type="ORF">C1SCF055_LOCUS16607</name>
</gene>
<dbReference type="PROSITE" id="PS50222">
    <property type="entry name" value="EF_HAND_2"/>
    <property type="match status" value="1"/>
</dbReference>
<dbReference type="GO" id="GO:0005509">
    <property type="term" value="F:calcium ion binding"/>
    <property type="evidence" value="ECO:0007669"/>
    <property type="project" value="InterPro"/>
</dbReference>